<feature type="domain" description="Acyltransferase 3" evidence="2">
    <location>
        <begin position="13"/>
        <end position="359"/>
    </location>
</feature>
<keyword evidence="1" id="KW-0812">Transmembrane</keyword>
<dbReference type="GO" id="GO:0016020">
    <property type="term" value="C:membrane"/>
    <property type="evidence" value="ECO:0007669"/>
    <property type="project" value="TreeGrafter"/>
</dbReference>
<keyword evidence="3" id="KW-0808">Transferase</keyword>
<dbReference type="Proteomes" id="UP000257127">
    <property type="component" value="Unassembled WGS sequence"/>
</dbReference>
<feature type="transmembrane region" description="Helical" evidence="1">
    <location>
        <begin position="214"/>
        <end position="235"/>
    </location>
</feature>
<protein>
    <submittedName>
        <fullName evidence="3">Acyltransferase</fullName>
    </submittedName>
</protein>
<evidence type="ECO:0000256" key="1">
    <source>
        <dbReference type="SAM" id="Phobius"/>
    </source>
</evidence>
<keyword evidence="1" id="KW-0472">Membrane</keyword>
<organism evidence="3 4">
    <name type="scientific">Brumimicrobium aurantiacum</name>
    <dbReference type="NCBI Taxonomy" id="1737063"/>
    <lineage>
        <taxon>Bacteria</taxon>
        <taxon>Pseudomonadati</taxon>
        <taxon>Bacteroidota</taxon>
        <taxon>Flavobacteriia</taxon>
        <taxon>Flavobacteriales</taxon>
        <taxon>Crocinitomicaceae</taxon>
        <taxon>Brumimicrobium</taxon>
    </lineage>
</organism>
<feature type="transmembrane region" description="Helical" evidence="1">
    <location>
        <begin position="133"/>
        <end position="152"/>
    </location>
</feature>
<evidence type="ECO:0000259" key="2">
    <source>
        <dbReference type="Pfam" id="PF01757"/>
    </source>
</evidence>
<evidence type="ECO:0000313" key="4">
    <source>
        <dbReference type="Proteomes" id="UP000257127"/>
    </source>
</evidence>
<feature type="transmembrane region" description="Helical" evidence="1">
    <location>
        <begin position="182"/>
        <end position="202"/>
    </location>
</feature>
<dbReference type="InterPro" id="IPR050879">
    <property type="entry name" value="Acyltransferase_3"/>
</dbReference>
<proteinExistence type="predicted"/>
<dbReference type="EMBL" id="QURB01000001">
    <property type="protein sequence ID" value="RFC55736.1"/>
    <property type="molecule type" value="Genomic_DNA"/>
</dbReference>
<feature type="transmembrane region" description="Helical" evidence="1">
    <location>
        <begin position="93"/>
        <end position="113"/>
    </location>
</feature>
<feature type="transmembrane region" description="Helical" evidence="1">
    <location>
        <begin position="276"/>
        <end position="295"/>
    </location>
</feature>
<dbReference type="Pfam" id="PF01757">
    <property type="entry name" value="Acyl_transf_3"/>
    <property type="match status" value="1"/>
</dbReference>
<dbReference type="PANTHER" id="PTHR23028:SF53">
    <property type="entry name" value="ACYL_TRANSF_3 DOMAIN-CONTAINING PROTEIN"/>
    <property type="match status" value="1"/>
</dbReference>
<gene>
    <name evidence="3" type="ORF">DXU93_02020</name>
</gene>
<evidence type="ECO:0000313" key="3">
    <source>
        <dbReference type="EMBL" id="RFC55736.1"/>
    </source>
</evidence>
<dbReference type="InterPro" id="IPR002656">
    <property type="entry name" value="Acyl_transf_3_dom"/>
</dbReference>
<feature type="transmembrane region" description="Helical" evidence="1">
    <location>
        <begin position="51"/>
        <end position="73"/>
    </location>
</feature>
<dbReference type="GO" id="GO:0016747">
    <property type="term" value="F:acyltransferase activity, transferring groups other than amino-acyl groups"/>
    <property type="evidence" value="ECO:0007669"/>
    <property type="project" value="InterPro"/>
</dbReference>
<reference evidence="3 4" key="1">
    <citation type="submission" date="2018-08" db="EMBL/GenBank/DDBJ databases">
        <title>The draft genome squence of Brumimicrobium sp. N62.</title>
        <authorList>
            <person name="Du Z.-J."/>
            <person name="Luo H.-R."/>
        </authorList>
    </citation>
    <scope>NUCLEOTIDE SEQUENCE [LARGE SCALE GENOMIC DNA]</scope>
    <source>
        <strain evidence="3 4">N62</strain>
    </source>
</reference>
<feature type="transmembrane region" description="Helical" evidence="1">
    <location>
        <begin position="342"/>
        <end position="363"/>
    </location>
</feature>
<dbReference type="AlphaFoldDB" id="A0A3E1F1P7"/>
<dbReference type="OrthoDB" id="290051at2"/>
<keyword evidence="4" id="KW-1185">Reference proteome</keyword>
<accession>A0A3E1F1P7</accession>
<keyword evidence="3" id="KW-0012">Acyltransferase</keyword>
<dbReference type="RefSeq" id="WP_116879571.1">
    <property type="nucleotide sequence ID" value="NZ_QURB01000001.1"/>
</dbReference>
<feature type="transmembrane region" description="Helical" evidence="1">
    <location>
        <begin position="316"/>
        <end position="336"/>
    </location>
</feature>
<comment type="caution">
    <text evidence="3">The sequence shown here is derived from an EMBL/GenBank/DDBJ whole genome shotgun (WGS) entry which is preliminary data.</text>
</comment>
<dbReference type="PANTHER" id="PTHR23028">
    <property type="entry name" value="ACETYLTRANSFERASE"/>
    <property type="match status" value="1"/>
</dbReference>
<feature type="transmembrane region" description="Helical" evidence="1">
    <location>
        <begin position="12"/>
        <end position="31"/>
    </location>
</feature>
<feature type="transmembrane region" description="Helical" evidence="1">
    <location>
        <begin position="247"/>
        <end position="270"/>
    </location>
</feature>
<keyword evidence="1" id="KW-1133">Transmembrane helix</keyword>
<name>A0A3E1F1P7_9FLAO</name>
<sequence>MSITKSQPKVYFKNLNAIRFIAASLVIIHHTEQIKNIFHIENNWGNQGVAIVGKLGVILFFVLSGFLISYLLFKEKDTIGNIDVKKFYVRRILRIWPLYFLIVIMAFFIFPFVDALSIPGYESLGSKGNVVEMFLLYIFMMPNIVLTVYGVVPYASQLWSIGTEEQFYLIWPILNKKINNKWLLMLSVIGIYLIIKIILNFSPDSSSIELYRKIWNTVPIDCMAIGGVFAIIAYSQSAMVKKIKSILFNKILQWCVLALTIYFLIIGYVLPSPIGFFHYEFYSILFGVLILNFACNENRIFSMENSILNFLGRISYGLYMFHSVSIVLAIYLCSTFDQSSNFLLYSIIFSFTIVIASLSYYLFENRFIKLKTNYSHILSGANAKQPKL</sequence>
<dbReference type="GO" id="GO:0000271">
    <property type="term" value="P:polysaccharide biosynthetic process"/>
    <property type="evidence" value="ECO:0007669"/>
    <property type="project" value="TreeGrafter"/>
</dbReference>